<dbReference type="AlphaFoldDB" id="A0A0M6WZV8"/>
<evidence type="ECO:0000313" key="3">
    <source>
        <dbReference type="EMBL" id="CUM99460.1"/>
    </source>
</evidence>
<evidence type="ECO:0000313" key="4">
    <source>
        <dbReference type="EMBL" id="MTR82650.1"/>
    </source>
</evidence>
<dbReference type="EMBL" id="CYXV01000008">
    <property type="protein sequence ID" value="CUM99460.1"/>
    <property type="molecule type" value="Genomic_DNA"/>
</dbReference>
<organism evidence="2 5">
    <name type="scientific">Roseburia faecis</name>
    <dbReference type="NCBI Taxonomy" id="301302"/>
    <lineage>
        <taxon>Bacteria</taxon>
        <taxon>Bacillati</taxon>
        <taxon>Bacillota</taxon>
        <taxon>Clostridia</taxon>
        <taxon>Lachnospirales</taxon>
        <taxon>Lachnospiraceae</taxon>
        <taxon>Roseburia</taxon>
    </lineage>
</organism>
<evidence type="ECO:0000259" key="1">
    <source>
        <dbReference type="Pfam" id="PF18813"/>
    </source>
</evidence>
<dbReference type="Pfam" id="PF18813">
    <property type="entry name" value="PBECR4"/>
    <property type="match status" value="1"/>
</dbReference>
<dbReference type="InterPro" id="IPR041420">
    <property type="entry name" value="PBECR4"/>
</dbReference>
<dbReference type="Proteomes" id="UP000446657">
    <property type="component" value="Unassembled WGS sequence"/>
</dbReference>
<dbReference type="STRING" id="301302.ERS852420_02009"/>
<dbReference type="EMBL" id="WNAL01000031">
    <property type="protein sequence ID" value="MTR82650.1"/>
    <property type="molecule type" value="Genomic_DNA"/>
</dbReference>
<name>A0A0M6WZV8_9FIRM</name>
<evidence type="ECO:0000313" key="5">
    <source>
        <dbReference type="Proteomes" id="UP000049979"/>
    </source>
</evidence>
<reference evidence="4 7" key="3">
    <citation type="journal article" date="2019" name="Nat. Med.">
        <title>A library of human gut bacterial isolates paired with longitudinal multiomics data enables mechanistic microbiome research.</title>
        <authorList>
            <person name="Poyet M."/>
            <person name="Groussin M."/>
            <person name="Gibbons S.M."/>
            <person name="Avila-Pacheco J."/>
            <person name="Jiang X."/>
            <person name="Kearney S.M."/>
            <person name="Perrotta A.R."/>
            <person name="Berdy B."/>
            <person name="Zhao S."/>
            <person name="Lieberman T.D."/>
            <person name="Swanson P.K."/>
            <person name="Smith M."/>
            <person name="Roesemann S."/>
            <person name="Alexander J.E."/>
            <person name="Rich S.A."/>
            <person name="Livny J."/>
            <person name="Vlamakis H."/>
            <person name="Clish C."/>
            <person name="Bullock K."/>
            <person name="Deik A."/>
            <person name="Scott J."/>
            <person name="Pierce K.A."/>
            <person name="Xavier R.J."/>
            <person name="Alm E.J."/>
        </authorList>
    </citation>
    <scope>NUCLEOTIDE SEQUENCE [LARGE SCALE GENOMIC DNA]</scope>
    <source>
        <strain evidence="4 7">BIOML-A1</strain>
    </source>
</reference>
<feature type="domain" description="Phage-Barnase-EndoU-ColicinE5/D-RelE like nuclease 4" evidence="1">
    <location>
        <begin position="4"/>
        <end position="186"/>
    </location>
</feature>
<dbReference type="EMBL" id="CVRR01000093">
    <property type="protein sequence ID" value="CRL43048.1"/>
    <property type="molecule type" value="Genomic_DNA"/>
</dbReference>
<dbReference type="Proteomes" id="UP000049979">
    <property type="component" value="Unassembled WGS sequence"/>
</dbReference>
<proteinExistence type="predicted"/>
<dbReference type="GeneID" id="61433861"/>
<evidence type="ECO:0000313" key="7">
    <source>
        <dbReference type="Proteomes" id="UP000446657"/>
    </source>
</evidence>
<sequence length="189" mass="22385">MRNVLDCINAFIPLLSTEYELVLGRKGVSVTLRISFDKKDCFHLMGLQYLVDRPELSRDRGRVFDEIADGTITIEKIESSDFYNKIEQRVHFLPLLEQMIDSNDTVFKYNKKANMYSMIEADYLMENNVESRNLFLFLSNDEGDNYFCRSFFPEEKMDYSKNQASWTLLYKKKIDLSTRIETVLYNRIK</sequence>
<evidence type="ECO:0000313" key="6">
    <source>
        <dbReference type="Proteomes" id="UP000095495"/>
    </source>
</evidence>
<protein>
    <recommendedName>
        <fullName evidence="1">Phage-Barnase-EndoU-ColicinE5/D-RelE like nuclease 4 domain-containing protein</fullName>
    </recommendedName>
</protein>
<keyword evidence="5" id="KW-1185">Reference proteome</keyword>
<reference evidence="5" key="2">
    <citation type="submission" date="2015-05" db="EMBL/GenBank/DDBJ databases">
        <authorList>
            <consortium name="Pathogen Informatics"/>
        </authorList>
    </citation>
    <scope>NUCLEOTIDE SEQUENCE [LARGE SCALE GENOMIC DNA]</scope>
    <source>
        <strain evidence="3 6">2789STDY5608863</strain>
        <strain evidence="5">M72</strain>
    </source>
</reference>
<gene>
    <name evidence="3" type="ORF">ERS852420_02009</name>
    <name evidence="4" type="ORF">GMD30_13360</name>
    <name evidence="2" type="ORF">M72_18051</name>
</gene>
<accession>A0A0M6WZV8</accession>
<evidence type="ECO:0000313" key="2">
    <source>
        <dbReference type="EMBL" id="CRL43048.1"/>
    </source>
</evidence>
<dbReference type="RefSeq" id="WP_006859616.1">
    <property type="nucleotide sequence ID" value="NZ_CP173697.1"/>
</dbReference>
<reference evidence="2" key="1">
    <citation type="submission" date="2015-05" db="EMBL/GenBank/DDBJ databases">
        <authorList>
            <person name="Wang D.B."/>
            <person name="Wang M."/>
        </authorList>
    </citation>
    <scope>NUCLEOTIDE SEQUENCE [LARGE SCALE GENOMIC DNA]</scope>
    <source>
        <strain evidence="2">M72</strain>
    </source>
</reference>
<dbReference type="OrthoDB" id="2228086at2"/>
<dbReference type="Proteomes" id="UP000095495">
    <property type="component" value="Unassembled WGS sequence"/>
</dbReference>